<keyword evidence="1" id="KW-0175">Coiled coil</keyword>
<name>B8BY66_THAPS</name>
<feature type="region of interest" description="Disordered" evidence="2">
    <location>
        <begin position="104"/>
        <end position="126"/>
    </location>
</feature>
<proteinExistence type="predicted"/>
<dbReference type="OMA" id="FNRCNAG"/>
<dbReference type="PaxDb" id="35128-Thaps21821"/>
<dbReference type="GeneID" id="7451716"/>
<evidence type="ECO:0000256" key="4">
    <source>
        <dbReference type="SAM" id="SignalP"/>
    </source>
</evidence>
<dbReference type="Proteomes" id="UP000001449">
    <property type="component" value="Chromosome 3"/>
</dbReference>
<evidence type="ECO:0000313" key="5">
    <source>
        <dbReference type="EMBL" id="EED93833.1"/>
    </source>
</evidence>
<dbReference type="HOGENOM" id="CLU_1573813_0_0_1"/>
<feature type="chain" id="PRO_5002866058" evidence="4">
    <location>
        <begin position="21"/>
        <end position="170"/>
    </location>
</feature>
<dbReference type="EMBL" id="CM000640">
    <property type="protein sequence ID" value="EED93833.1"/>
    <property type="molecule type" value="Genomic_DNA"/>
</dbReference>
<feature type="coiled-coil region" evidence="1">
    <location>
        <begin position="66"/>
        <end position="93"/>
    </location>
</feature>
<organism evidence="5 6">
    <name type="scientific">Thalassiosira pseudonana</name>
    <name type="common">Marine diatom</name>
    <name type="synonym">Cyclotella nana</name>
    <dbReference type="NCBI Taxonomy" id="35128"/>
    <lineage>
        <taxon>Eukaryota</taxon>
        <taxon>Sar</taxon>
        <taxon>Stramenopiles</taxon>
        <taxon>Ochrophyta</taxon>
        <taxon>Bacillariophyta</taxon>
        <taxon>Coscinodiscophyceae</taxon>
        <taxon>Thalassiosirophycidae</taxon>
        <taxon>Thalassiosirales</taxon>
        <taxon>Thalassiosiraceae</taxon>
        <taxon>Thalassiosira</taxon>
    </lineage>
</organism>
<dbReference type="AlphaFoldDB" id="B8BY66"/>
<evidence type="ECO:0000256" key="2">
    <source>
        <dbReference type="SAM" id="MobiDB-lite"/>
    </source>
</evidence>
<feature type="signal peptide" evidence="4">
    <location>
        <begin position="1"/>
        <end position="20"/>
    </location>
</feature>
<sequence length="170" mass="18310">MKTFYTFVLILLAVATIASTFTPTNKPSNKKWASSTSYVPMKRVGYASKPPTAFNRCNAGSVCQMSSDPEAEAAKLREQAQKLREEAAAAAGVSVEELTAASKKNSDGTVYDDEPMLAPPRENLSNSMKERLRREASTGLDSNQSQTNVILYISAAVIVLVLLGGQGILF</sequence>
<reference evidence="5 6" key="2">
    <citation type="journal article" date="2008" name="Nature">
        <title>The Phaeodactylum genome reveals the evolutionary history of diatom genomes.</title>
        <authorList>
            <person name="Bowler C."/>
            <person name="Allen A.E."/>
            <person name="Badger J.H."/>
            <person name="Grimwood J."/>
            <person name="Jabbari K."/>
            <person name="Kuo A."/>
            <person name="Maheswari U."/>
            <person name="Martens C."/>
            <person name="Maumus F."/>
            <person name="Otillar R.P."/>
            <person name="Rayko E."/>
            <person name="Salamov A."/>
            <person name="Vandepoele K."/>
            <person name="Beszteri B."/>
            <person name="Gruber A."/>
            <person name="Heijde M."/>
            <person name="Katinka M."/>
            <person name="Mock T."/>
            <person name="Valentin K."/>
            <person name="Verret F."/>
            <person name="Berges J.A."/>
            <person name="Brownlee C."/>
            <person name="Cadoret J.P."/>
            <person name="Chiovitti A."/>
            <person name="Choi C.J."/>
            <person name="Coesel S."/>
            <person name="De Martino A."/>
            <person name="Detter J.C."/>
            <person name="Durkin C."/>
            <person name="Falciatore A."/>
            <person name="Fournet J."/>
            <person name="Haruta M."/>
            <person name="Huysman M.J."/>
            <person name="Jenkins B.D."/>
            <person name="Jiroutova K."/>
            <person name="Jorgensen R.E."/>
            <person name="Joubert Y."/>
            <person name="Kaplan A."/>
            <person name="Kroger N."/>
            <person name="Kroth P.G."/>
            <person name="La Roche J."/>
            <person name="Lindquist E."/>
            <person name="Lommer M."/>
            <person name="Martin-Jezequel V."/>
            <person name="Lopez P.J."/>
            <person name="Lucas S."/>
            <person name="Mangogna M."/>
            <person name="McGinnis K."/>
            <person name="Medlin L.K."/>
            <person name="Montsant A."/>
            <person name="Oudot-Le Secq M.P."/>
            <person name="Napoli C."/>
            <person name="Obornik M."/>
            <person name="Parker M.S."/>
            <person name="Petit J.L."/>
            <person name="Porcel B.M."/>
            <person name="Poulsen N."/>
            <person name="Robison M."/>
            <person name="Rychlewski L."/>
            <person name="Rynearson T.A."/>
            <person name="Schmutz J."/>
            <person name="Shapiro H."/>
            <person name="Siaut M."/>
            <person name="Stanley M."/>
            <person name="Sussman M.R."/>
            <person name="Taylor A.R."/>
            <person name="Vardi A."/>
            <person name="von Dassow P."/>
            <person name="Vyverman W."/>
            <person name="Willis A."/>
            <person name="Wyrwicz L.S."/>
            <person name="Rokhsar D.S."/>
            <person name="Weissenbach J."/>
            <person name="Armbrust E.V."/>
            <person name="Green B.R."/>
            <person name="Van de Peer Y."/>
            <person name="Grigoriev I.V."/>
        </authorList>
    </citation>
    <scope>NUCLEOTIDE SEQUENCE [LARGE SCALE GENOMIC DNA]</scope>
    <source>
        <strain evidence="5 6">CCMP1335</strain>
    </source>
</reference>
<evidence type="ECO:0000256" key="3">
    <source>
        <dbReference type="SAM" id="Phobius"/>
    </source>
</evidence>
<feature type="transmembrane region" description="Helical" evidence="3">
    <location>
        <begin position="149"/>
        <end position="169"/>
    </location>
</feature>
<keyword evidence="3" id="KW-0472">Membrane</keyword>
<keyword evidence="3" id="KW-1133">Transmembrane helix</keyword>
<dbReference type="eggNOG" id="ENOG502T009">
    <property type="taxonomic scope" value="Eukaryota"/>
</dbReference>
<reference evidence="5 6" key="1">
    <citation type="journal article" date="2004" name="Science">
        <title>The genome of the diatom Thalassiosira pseudonana: ecology, evolution, and metabolism.</title>
        <authorList>
            <person name="Armbrust E.V."/>
            <person name="Berges J.A."/>
            <person name="Bowler C."/>
            <person name="Green B.R."/>
            <person name="Martinez D."/>
            <person name="Putnam N.H."/>
            <person name="Zhou S."/>
            <person name="Allen A.E."/>
            <person name="Apt K.E."/>
            <person name="Bechner M."/>
            <person name="Brzezinski M.A."/>
            <person name="Chaal B.K."/>
            <person name="Chiovitti A."/>
            <person name="Davis A.K."/>
            <person name="Demarest M.S."/>
            <person name="Detter J.C."/>
            <person name="Glavina T."/>
            <person name="Goodstein D."/>
            <person name="Hadi M.Z."/>
            <person name="Hellsten U."/>
            <person name="Hildebrand M."/>
            <person name="Jenkins B.D."/>
            <person name="Jurka J."/>
            <person name="Kapitonov V.V."/>
            <person name="Kroger N."/>
            <person name="Lau W.W."/>
            <person name="Lane T.W."/>
            <person name="Larimer F.W."/>
            <person name="Lippmeier J.C."/>
            <person name="Lucas S."/>
            <person name="Medina M."/>
            <person name="Montsant A."/>
            <person name="Obornik M."/>
            <person name="Parker M.S."/>
            <person name="Palenik B."/>
            <person name="Pazour G.J."/>
            <person name="Richardson P.M."/>
            <person name="Rynearson T.A."/>
            <person name="Saito M.A."/>
            <person name="Schwartz D.C."/>
            <person name="Thamatrakoln K."/>
            <person name="Valentin K."/>
            <person name="Vardi A."/>
            <person name="Wilkerson F.P."/>
            <person name="Rokhsar D.S."/>
        </authorList>
    </citation>
    <scope>NUCLEOTIDE SEQUENCE [LARGE SCALE GENOMIC DNA]</scope>
    <source>
        <strain evidence="5 6">CCMP1335</strain>
    </source>
</reference>
<dbReference type="InParanoid" id="B8BY66"/>
<keyword evidence="3" id="KW-0812">Transmembrane</keyword>
<dbReference type="KEGG" id="tps:THAPSDRAFT_21821"/>
<dbReference type="RefSeq" id="XP_002288397.1">
    <property type="nucleotide sequence ID" value="XM_002288361.1"/>
</dbReference>
<protein>
    <submittedName>
        <fullName evidence="5">Uncharacterized protein</fullName>
    </submittedName>
</protein>
<gene>
    <name evidence="5" type="ORF">THAPSDRAFT_21821</name>
</gene>
<evidence type="ECO:0000313" key="6">
    <source>
        <dbReference type="Proteomes" id="UP000001449"/>
    </source>
</evidence>
<accession>B8BY66</accession>
<keyword evidence="6" id="KW-1185">Reference proteome</keyword>
<evidence type="ECO:0000256" key="1">
    <source>
        <dbReference type="SAM" id="Coils"/>
    </source>
</evidence>
<keyword evidence="4" id="KW-0732">Signal</keyword>